<dbReference type="EMBL" id="CABPRZ010000002">
    <property type="protein sequence ID" value="VVD69860.1"/>
    <property type="molecule type" value="Genomic_DNA"/>
</dbReference>
<evidence type="ECO:0000313" key="2">
    <source>
        <dbReference type="Proteomes" id="UP000414233"/>
    </source>
</evidence>
<name>A0A5E4S2N7_9BURK</name>
<reference evidence="1 2" key="1">
    <citation type="submission" date="2019-08" db="EMBL/GenBank/DDBJ databases">
        <authorList>
            <person name="Peeters C."/>
        </authorList>
    </citation>
    <scope>NUCLEOTIDE SEQUENCE [LARGE SCALE GENOMIC DNA]</scope>
    <source>
        <strain evidence="1 2">LMG 30175</strain>
    </source>
</reference>
<sequence length="79" mass="9037">MTMKKRILETYRGAQIEAWPIHRGVGYEAWVRFRHPKLGHLVHKRVVGPTAGAFDSLESLTSHCRARIGELVSWGEILE</sequence>
<evidence type="ECO:0000313" key="1">
    <source>
        <dbReference type="EMBL" id="VVD69860.1"/>
    </source>
</evidence>
<dbReference type="Proteomes" id="UP000414233">
    <property type="component" value="Unassembled WGS sequence"/>
</dbReference>
<gene>
    <name evidence="1" type="ORF">PTE30175_00511</name>
</gene>
<protein>
    <submittedName>
        <fullName evidence="1">Uncharacterized protein</fullName>
    </submittedName>
</protein>
<dbReference type="AlphaFoldDB" id="A0A5E4S2N7"/>
<proteinExistence type="predicted"/>
<keyword evidence="2" id="KW-1185">Reference proteome</keyword>
<organism evidence="1 2">
    <name type="scientific">Pandoraea terrae</name>
    <dbReference type="NCBI Taxonomy" id="1537710"/>
    <lineage>
        <taxon>Bacteria</taxon>
        <taxon>Pseudomonadati</taxon>
        <taxon>Pseudomonadota</taxon>
        <taxon>Betaproteobacteria</taxon>
        <taxon>Burkholderiales</taxon>
        <taxon>Burkholderiaceae</taxon>
        <taxon>Pandoraea</taxon>
    </lineage>
</organism>
<accession>A0A5E4S2N7</accession>